<dbReference type="InterPro" id="IPR025282">
    <property type="entry name" value="DUF4214"/>
</dbReference>
<protein>
    <recommendedName>
        <fullName evidence="2">DUF4214 domain-containing protein</fullName>
    </recommendedName>
</protein>
<dbReference type="PROSITE" id="PS00018">
    <property type="entry name" value="EF_HAND_1"/>
    <property type="match status" value="1"/>
</dbReference>
<evidence type="ECO:0000256" key="1">
    <source>
        <dbReference type="SAM" id="MobiDB-lite"/>
    </source>
</evidence>
<dbReference type="InterPro" id="IPR028994">
    <property type="entry name" value="Integrin_alpha_N"/>
</dbReference>
<dbReference type="InterPro" id="IPR018247">
    <property type="entry name" value="EF_Hand_1_Ca_BS"/>
</dbReference>
<feature type="domain" description="DUF4214" evidence="2">
    <location>
        <begin position="1641"/>
        <end position="1705"/>
    </location>
</feature>
<feature type="region of interest" description="Disordered" evidence="1">
    <location>
        <begin position="1706"/>
        <end position="1732"/>
    </location>
</feature>
<feature type="compositionally biased region" description="Low complexity" evidence="1">
    <location>
        <begin position="1709"/>
        <end position="1728"/>
    </location>
</feature>
<dbReference type="Gene3D" id="3.90.930.1">
    <property type="match status" value="1"/>
</dbReference>
<feature type="compositionally biased region" description="Low complexity" evidence="1">
    <location>
        <begin position="1744"/>
        <end position="1754"/>
    </location>
</feature>
<feature type="region of interest" description="Disordered" evidence="1">
    <location>
        <begin position="1"/>
        <end position="26"/>
    </location>
</feature>
<name>A0A679JSN4_9HYPH</name>
<proteinExistence type="predicted"/>
<accession>A0A679JSN4</accession>
<evidence type="ECO:0000259" key="2">
    <source>
        <dbReference type="Pfam" id="PF13946"/>
    </source>
</evidence>
<dbReference type="Pfam" id="PF13946">
    <property type="entry name" value="DUF4214"/>
    <property type="match status" value="2"/>
</dbReference>
<reference evidence="3" key="1">
    <citation type="submission" date="2019-12" db="EMBL/GenBank/DDBJ databases">
        <authorList>
            <person name="Cremers G."/>
        </authorList>
    </citation>
    <scope>NUCLEOTIDE SEQUENCE</scope>
    <source>
        <strain evidence="3">Mbul2</strain>
        <plasmid evidence="3">1</plasmid>
    </source>
</reference>
<dbReference type="SUPFAM" id="SSF69318">
    <property type="entry name" value="Integrin alpha N-terminal domain"/>
    <property type="match status" value="3"/>
</dbReference>
<dbReference type="EMBL" id="LR743510">
    <property type="protein sequence ID" value="CAA2137646.1"/>
    <property type="molecule type" value="Genomic_DNA"/>
</dbReference>
<dbReference type="InterPro" id="IPR038255">
    <property type="entry name" value="PBS_linker_sf"/>
</dbReference>
<dbReference type="Gene3D" id="1.10.3130.20">
    <property type="entry name" value="Phycobilisome linker domain"/>
    <property type="match status" value="2"/>
</dbReference>
<feature type="compositionally biased region" description="Polar residues" evidence="1">
    <location>
        <begin position="7"/>
        <end position="26"/>
    </location>
</feature>
<keyword evidence="3" id="KW-0614">Plasmid</keyword>
<sequence length="1773" mass="184797">MAYTMPSIDTSAAAGSNQFADSDPNNPYTLPDSTYDYFNNAYNGYGDGSGYPVNDLGDPSLGGGDLFGPIVLDLAGNGISVTPLTSSNTFFDVAGDGYQHQTAWAGAGNGVLVIDADGDGKITQQNEVVFTEWDPTATTDMQALRDIFDTNHNGQLDAGDAQFSSFKIMVTNADGTTSLKTLAQAGVRSIDLTSDKTSQVFTDGSSVDGETTFTKTNGTTGTAATVTFAYDATGHAVKSTTTRPADGSTVIDRRAFNADGSLASETVSTVSADGLKKTLTFDTSGDGVIDIVQTDLTVNNADGSQTETLTNANASGIVQDKVTTTTSADRKTITILRDPDGNGVVDQKEVDVTASSGAKSLTVTDLNPDGSTADAVIHTVSADGQTGTTNSDVDGDGTYDLTTVDVTTTGSDGSRRQVVTDTNADASLRDRTITTTSADSLTQTIKTDADGDGVYETTQLSTIVRDSTGATTTTVASRGGSGSLLSSLATTMTSDGLSTTTRQDIDGSGTVDVTRVDATVVGADGSRTQTITDTNRKGVLLDRTTIAKNVDGVTRTTSTDADGDGNVDSVDQVVLNGSGSVTETVSNYTPNGVTLLNRATTTTSADRLTKTVKTDIDGDGKTDDVGVVQTVVNADGSATVTTSDRSRSNALLSQSIVTTSANKLSTTTQSDINGDGTYEFTSTATTVNHTAGNRVTTELTKSANGALQSKTVTALSTDRDTTTITSDVNGDGKTDTVETIDRQADGSTIDTTRTFSPDGSAVATTIKTTSATGLATTIQNDVNADGTIDTTTSDITVLQNDGSRVDTVSTLGQKGVLRSRNVITTSASGLSTITQSDADGNGIVDLVTNSVTSLNKDGSRSTTVTQAANGTTLNSTVTTTSGNGLSKTVVDDFDGDGVDDLTSDYVTNLNSSGTTTETVSERNSSGTLIDQKTVTTSVDGKSITTRRDIDGSGTSDDVETVVTQADGTKIDTDKSYSTAGALAQILTKTTSANGLSYTENLDIDADGKLDETQTDIIVINADGSKTETYTDTNMNSNIQPDSPGDFSKIVTQTSANGLSKTITVTGSNEGITIDHVTTDTITVSAGGDTTEVRNITSSDANGSFVVSSMVTTQSADGLSKSMKLDEFGNGTYNITDTTVINADGSSTETYIENSQTGSLQGKDVTTTSANKLSTAIQRDTDGDGHFDQYKSTSFKTDGSRTDAIWTTDAAGRLLDKTRTTTSADGRTLNITYDYDGDGAIDASQSQVSVINKSGSTTQTRSDYNSNGSLRDQIVTNTSANGYNITGTIDINGDGVADESFSNKTVFNTDGSSLNTVRAAYADGTVKSKTTTTTSANGLDITIRKDFNGDGKTDVLEQDSTLASGVKSTNVAYYGSNANLLARDIMTVSADGRQTSIRHNYNGARADTVDLQDHVADGNGSYDIAAEDAYSTLYEGNHLIDENGVDHVSSLVGEDSENTVEFTNTLKQEGENNTTLDQIYDVMMDRDLTNAERQSFYYYGNFIDLETAVISSTEFNQKYGATTNAEFIEQMYRNAYGRSAELSELNVWLNKIGSGNATRVDLVNALASSAEHLTIGNTHAVTNNTQNFSGTLSIDRTTDRAVAQNIVDSLYLTGLGRHADSDGSASNTNLLLNGGLTDYQIANALITSQEFQDRYGTLNDSQFVAQMFQNGLNRAPTSAELSAWSQSLTAGSISRADFVSDIAGSPDHLTATAGTPPASTTSSSTTSTADDAHSASVNRMIQAMSTMTSSSSSSSHLVTAAQSAHEPSLAAAHH</sequence>
<feature type="region of interest" description="Disordered" evidence="1">
    <location>
        <begin position="1744"/>
        <end position="1773"/>
    </location>
</feature>
<evidence type="ECO:0000313" key="3">
    <source>
        <dbReference type="EMBL" id="CAA2137646.1"/>
    </source>
</evidence>
<gene>
    <name evidence="3" type="ORF">MBLL_00759</name>
</gene>
<organism evidence="3">
    <name type="scientific">Methylobacterium bullatum</name>
    <dbReference type="NCBI Taxonomy" id="570505"/>
    <lineage>
        <taxon>Bacteria</taxon>
        <taxon>Pseudomonadati</taxon>
        <taxon>Pseudomonadota</taxon>
        <taxon>Alphaproteobacteria</taxon>
        <taxon>Hyphomicrobiales</taxon>
        <taxon>Methylobacteriaceae</taxon>
        <taxon>Methylobacterium</taxon>
    </lineage>
</organism>
<geneLocation type="plasmid" evidence="3">
    <name>1</name>
</geneLocation>
<feature type="domain" description="DUF4214" evidence="2">
    <location>
        <begin position="1507"/>
        <end position="1571"/>
    </location>
</feature>